<feature type="non-terminal residue" evidence="1">
    <location>
        <position position="53"/>
    </location>
</feature>
<dbReference type="GO" id="GO:0003677">
    <property type="term" value="F:DNA binding"/>
    <property type="evidence" value="ECO:0007669"/>
    <property type="project" value="UniProtKB-KW"/>
</dbReference>
<accession>A0A2H0KF37</accession>
<dbReference type="Proteomes" id="UP000231371">
    <property type="component" value="Unassembled WGS sequence"/>
</dbReference>
<proteinExistence type="predicted"/>
<gene>
    <name evidence="1" type="ORF">COV89_03655</name>
</gene>
<organism evidence="1 2">
    <name type="scientific">Candidatus Shapirobacteria bacterium CG11_big_fil_rev_8_21_14_0_20_40_12</name>
    <dbReference type="NCBI Taxonomy" id="1974889"/>
    <lineage>
        <taxon>Bacteria</taxon>
        <taxon>Candidatus Shapironibacteriota</taxon>
    </lineage>
</organism>
<evidence type="ECO:0000313" key="1">
    <source>
        <dbReference type="EMBL" id="PIQ69852.1"/>
    </source>
</evidence>
<keyword evidence="1" id="KW-0238">DNA-binding</keyword>
<dbReference type="EMBL" id="PCVI01000058">
    <property type="protein sequence ID" value="PIQ69852.1"/>
    <property type="molecule type" value="Genomic_DNA"/>
</dbReference>
<name>A0A2H0KF37_9BACT</name>
<dbReference type="AlphaFoldDB" id="A0A2H0KF37"/>
<comment type="caution">
    <text evidence="1">The sequence shown here is derived from an EMBL/GenBank/DDBJ whole genome shotgun (WGS) entry which is preliminary data.</text>
</comment>
<protein>
    <submittedName>
        <fullName evidence="1">DNA-binding protein</fullName>
    </submittedName>
</protein>
<reference evidence="1 2" key="1">
    <citation type="submission" date="2017-09" db="EMBL/GenBank/DDBJ databases">
        <title>Depth-based differentiation of microbial function through sediment-hosted aquifers and enrichment of novel symbionts in the deep terrestrial subsurface.</title>
        <authorList>
            <person name="Probst A.J."/>
            <person name="Ladd B."/>
            <person name="Jarett J.K."/>
            <person name="Geller-Mcgrath D.E."/>
            <person name="Sieber C.M."/>
            <person name="Emerson J.B."/>
            <person name="Anantharaman K."/>
            <person name="Thomas B.C."/>
            <person name="Malmstrom R."/>
            <person name="Stieglmeier M."/>
            <person name="Klingl A."/>
            <person name="Woyke T."/>
            <person name="Ryan C.M."/>
            <person name="Banfield J.F."/>
        </authorList>
    </citation>
    <scope>NUCLEOTIDE SEQUENCE [LARGE SCALE GENOMIC DNA]</scope>
    <source>
        <strain evidence="1">CG11_big_fil_rev_8_21_14_0_20_40_12</strain>
    </source>
</reference>
<evidence type="ECO:0000313" key="2">
    <source>
        <dbReference type="Proteomes" id="UP000231371"/>
    </source>
</evidence>
<sequence length="53" mass="6283">MASEAGIELTEEQKQDFKEITSYNIEARYDDIKLSFYKKATKEYALKWAKKCK</sequence>